<proteinExistence type="predicted"/>
<dbReference type="AlphaFoldDB" id="A0A8S9S710"/>
<dbReference type="InterPro" id="IPR012340">
    <property type="entry name" value="NA-bd_OB-fold"/>
</dbReference>
<dbReference type="Proteomes" id="UP000712600">
    <property type="component" value="Unassembled WGS sequence"/>
</dbReference>
<protein>
    <submittedName>
        <fullName evidence="1">Uncharacterized protein</fullName>
    </submittedName>
</protein>
<organism evidence="1 2">
    <name type="scientific">Brassica cretica</name>
    <name type="common">Mustard</name>
    <dbReference type="NCBI Taxonomy" id="69181"/>
    <lineage>
        <taxon>Eukaryota</taxon>
        <taxon>Viridiplantae</taxon>
        <taxon>Streptophyta</taxon>
        <taxon>Embryophyta</taxon>
        <taxon>Tracheophyta</taxon>
        <taxon>Spermatophyta</taxon>
        <taxon>Magnoliopsida</taxon>
        <taxon>eudicotyledons</taxon>
        <taxon>Gunneridae</taxon>
        <taxon>Pentapetalae</taxon>
        <taxon>rosids</taxon>
        <taxon>malvids</taxon>
        <taxon>Brassicales</taxon>
        <taxon>Brassicaceae</taxon>
        <taxon>Brassiceae</taxon>
        <taxon>Brassica</taxon>
    </lineage>
</organism>
<reference evidence="1" key="1">
    <citation type="submission" date="2019-12" db="EMBL/GenBank/DDBJ databases">
        <title>Genome sequencing and annotation of Brassica cretica.</title>
        <authorList>
            <person name="Studholme D.J."/>
            <person name="Sarris P."/>
        </authorList>
    </citation>
    <scope>NUCLEOTIDE SEQUENCE</scope>
    <source>
        <strain evidence="1">PFS-109/04</strain>
        <tissue evidence="1">Leaf</tissue>
    </source>
</reference>
<evidence type="ECO:0000313" key="2">
    <source>
        <dbReference type="Proteomes" id="UP000712600"/>
    </source>
</evidence>
<dbReference type="EMBL" id="QGKX02000088">
    <property type="protein sequence ID" value="KAF3588987.1"/>
    <property type="molecule type" value="Genomic_DNA"/>
</dbReference>
<evidence type="ECO:0000313" key="1">
    <source>
        <dbReference type="EMBL" id="KAF3588987.1"/>
    </source>
</evidence>
<accession>A0A8S9S710</accession>
<dbReference type="Gene3D" id="2.40.50.140">
    <property type="entry name" value="Nucleic acid-binding proteins"/>
    <property type="match status" value="1"/>
</dbReference>
<comment type="caution">
    <text evidence="1">The sequence shown here is derived from an EMBL/GenBank/DDBJ whole genome shotgun (WGS) entry which is preliminary data.</text>
</comment>
<sequence length="417" mass="46293">MANLQLLLSELKADRCKETVVTHLFRFLEARNVKKSGELMENSPAVCVSDFDGLATLLHNKLVVSGVEPKVFVATNLNPNWWSSPALKFIVDTENGWCYTSCSKCYRKLQRVFPSFTCATQEADFLCKALVVGVNQENGWLVGVRRLLLPVSSVSWKLGMSRKVGSLWRTIWFRGPAVCVSDFDGLATLLHNKLVVSGVEPKVFVATNLNPKSSFPKHYDKNPFLLYYFSNGTDSGGFVAFDGEMTKLTNAHASEVAQLMDPGGEDPEQRSLLQCLKDMVGCTFTFQLKLSPFKFSPKHQSFTISRIFDRQSASITSKLCSTCRLYHFLNLLSNYSSVVHPLIWVYAQGDDNNLGDGRPRVVTSKPSSNVTKVSLANEALLASCGVVGKATAASSVVHYEHVMWLVKAQPREQPSRT</sequence>
<gene>
    <name evidence="1" type="ORF">F2Q69_00029567</name>
</gene>
<name>A0A8S9S710_BRACR</name>